<dbReference type="InterPro" id="IPR032477">
    <property type="entry name" value="Glyco_hydro_64"/>
</dbReference>
<dbReference type="InterPro" id="IPR037398">
    <property type="entry name" value="Glyco_hydro_64_fam"/>
</dbReference>
<dbReference type="EMBL" id="PYVU01000698">
    <property type="protein sequence ID" value="PTB89304.1"/>
    <property type="molecule type" value="Genomic_DNA"/>
</dbReference>
<organism evidence="2 3">
    <name type="scientific">Marivirga lumbricoides</name>
    <dbReference type="NCBI Taxonomy" id="1046115"/>
    <lineage>
        <taxon>Bacteria</taxon>
        <taxon>Pseudomonadati</taxon>
        <taxon>Bacteroidota</taxon>
        <taxon>Cytophagia</taxon>
        <taxon>Cytophagales</taxon>
        <taxon>Marivirgaceae</taxon>
        <taxon>Marivirga</taxon>
    </lineage>
</organism>
<reference evidence="2 3" key="1">
    <citation type="submission" date="2018-03" db="EMBL/GenBank/DDBJ databases">
        <title>Cross-interface Injection: A General Nanoliter Liquid Handling Method Applied to Single Cells Genome Amplification Automated Nanoliter Liquid Handling Applied to Single Cell Multiple Displacement Amplification.</title>
        <authorList>
            <person name="Yun J."/>
            <person name="Xu P."/>
            <person name="Xu J."/>
            <person name="Dai X."/>
            <person name="Wang Y."/>
            <person name="Zheng X."/>
            <person name="Cao C."/>
            <person name="Yi Q."/>
            <person name="Zhu Y."/>
            <person name="Wang L."/>
            <person name="Dong Z."/>
            <person name="Huang Y."/>
            <person name="Huang L."/>
            <person name="Du W."/>
        </authorList>
    </citation>
    <scope>NUCLEOTIDE SEQUENCE [LARGE SCALE GENOMIC DNA]</scope>
    <source>
        <strain evidence="2 3">Z-D1-2</strain>
    </source>
</reference>
<dbReference type="PANTHER" id="PTHR38165">
    <property type="match status" value="1"/>
</dbReference>
<dbReference type="PANTHER" id="PTHR38165:SF1">
    <property type="entry name" value="GLUCANASE B"/>
    <property type="match status" value="1"/>
</dbReference>
<dbReference type="AlphaFoldDB" id="A0A2T4D672"/>
<dbReference type="PROSITE" id="PS52006">
    <property type="entry name" value="GH64"/>
    <property type="match status" value="1"/>
</dbReference>
<dbReference type="Pfam" id="PF16483">
    <property type="entry name" value="Glyco_hydro_64"/>
    <property type="match status" value="1"/>
</dbReference>
<evidence type="ECO:0000313" key="3">
    <source>
        <dbReference type="Proteomes" id="UP000240608"/>
    </source>
</evidence>
<sequence length="184" mass="20207">ILYEIIELTNDEIGFFGNTTRVDSYQYSIGMELFGNDGYYKKVGEIATPAEITSAFQASVPLEFQGCYDPATGEITAPAKTEAFADGSIGTMPNPGPYVNYMKPYVDAVWNKYANEDLVFDAGDAGIWRGRVQGEQLVMTSTSTAFEGRQAIIVRRPTTQEVFEGKGVLDNIVQDKTTDLLVQA</sequence>
<evidence type="ECO:0000259" key="1">
    <source>
        <dbReference type="PROSITE" id="PS52006"/>
    </source>
</evidence>
<dbReference type="InterPro" id="IPR042517">
    <property type="entry name" value="Glyco_hydro_64_N_2"/>
</dbReference>
<accession>A0A2T4D672</accession>
<feature type="non-terminal residue" evidence="2">
    <location>
        <position position="184"/>
    </location>
</feature>
<feature type="domain" description="GH64" evidence="1">
    <location>
        <begin position="1"/>
        <end position="184"/>
    </location>
</feature>
<protein>
    <submittedName>
        <fullName evidence="2">Carbohydrate-binding protein</fullName>
    </submittedName>
</protein>
<name>A0A2T4D672_9BACT</name>
<proteinExistence type="predicted"/>
<dbReference type="Gene3D" id="3.30.920.50">
    <property type="entry name" value="Beta-1,3-glucanase, C-terminal domain"/>
    <property type="match status" value="1"/>
</dbReference>
<evidence type="ECO:0000313" key="2">
    <source>
        <dbReference type="EMBL" id="PTB89304.1"/>
    </source>
</evidence>
<dbReference type="Proteomes" id="UP000240608">
    <property type="component" value="Unassembled WGS sequence"/>
</dbReference>
<comment type="caution">
    <text evidence="2">The sequence shown here is derived from an EMBL/GenBank/DDBJ whole genome shotgun (WGS) entry which is preliminary data.</text>
</comment>
<feature type="non-terminal residue" evidence="2">
    <location>
        <position position="1"/>
    </location>
</feature>
<gene>
    <name evidence="2" type="ORF">C9994_17525</name>
</gene>